<accession>A0A7Z8YPN8</accession>
<gene>
    <name evidence="1" type="ORF">NCTC12929_01967</name>
</gene>
<dbReference type="AlphaFoldDB" id="A0A7Z8YPN8"/>
<reference evidence="1 2" key="1">
    <citation type="submission" date="2018-11" db="EMBL/GenBank/DDBJ databases">
        <authorList>
            <consortium name="Pathogen Informatics"/>
        </authorList>
    </citation>
    <scope>NUCLEOTIDE SEQUENCE [LARGE SCALE GENOMIC DNA]</scope>
    <source>
        <strain evidence="1 2">NCTC12929</strain>
    </source>
</reference>
<comment type="caution">
    <text evidence="1">The sequence shown here is derived from an EMBL/GenBank/DDBJ whole genome shotgun (WGS) entry which is preliminary data.</text>
</comment>
<proteinExistence type="predicted"/>
<evidence type="ECO:0000313" key="1">
    <source>
        <dbReference type="EMBL" id="VDH05798.1"/>
    </source>
</evidence>
<dbReference type="Proteomes" id="UP000270205">
    <property type="component" value="Unassembled WGS sequence"/>
</dbReference>
<evidence type="ECO:0000313" key="2">
    <source>
        <dbReference type="Proteomes" id="UP000270205"/>
    </source>
</evidence>
<organism evidence="1 2">
    <name type="scientific">Bergeyella zoohelcum</name>
    <dbReference type="NCBI Taxonomy" id="1015"/>
    <lineage>
        <taxon>Bacteria</taxon>
        <taxon>Pseudomonadati</taxon>
        <taxon>Bacteroidota</taxon>
        <taxon>Flavobacteriia</taxon>
        <taxon>Flavobacteriales</taxon>
        <taxon>Weeksellaceae</taxon>
        <taxon>Bergeyella</taxon>
    </lineage>
</organism>
<protein>
    <submittedName>
        <fullName evidence="1">Uncharacterized protein</fullName>
    </submittedName>
</protein>
<sequence>MNDRLLNLLNHYHSLTDNLSNKYIEDGYEVLEIKDQKDKVNLKILLWENMLNIYMGREYIHILDDYFVENQEQFEEVQSLLEIILYSDIEESLLYDKKGSLRKFLYIFSMKNKKITGKRNGYIFPVIELLKKEEHYKAILKNNVNK</sequence>
<dbReference type="EMBL" id="UYIV01000001">
    <property type="protein sequence ID" value="VDH05798.1"/>
    <property type="molecule type" value="Genomic_DNA"/>
</dbReference>
<name>A0A7Z8YPN8_9FLAO</name>
<dbReference type="RefSeq" id="WP_125151670.1">
    <property type="nucleotide sequence ID" value="NZ_UYIV01000001.1"/>
</dbReference>